<dbReference type="Pfam" id="PF00720">
    <property type="entry name" value="SSI"/>
    <property type="match status" value="1"/>
</dbReference>
<feature type="chain" id="PRO_5045587195" evidence="9">
    <location>
        <begin position="25"/>
        <end position="133"/>
    </location>
</feature>
<evidence type="ECO:0000256" key="1">
    <source>
        <dbReference type="ARBA" id="ARBA00004613"/>
    </source>
</evidence>
<accession>A0ABN3K470</accession>
<evidence type="ECO:0000256" key="9">
    <source>
        <dbReference type="SAM" id="SignalP"/>
    </source>
</evidence>
<keyword evidence="5 8" id="KW-0646">Protease inhibitor</keyword>
<proteinExistence type="inferred from homology"/>
<dbReference type="RefSeq" id="WP_344323288.1">
    <property type="nucleotide sequence ID" value="NZ_BAAASZ010000023.1"/>
</dbReference>
<evidence type="ECO:0000256" key="3">
    <source>
        <dbReference type="ARBA" id="ARBA00011738"/>
    </source>
</evidence>
<evidence type="ECO:0000313" key="12">
    <source>
        <dbReference type="Proteomes" id="UP001501638"/>
    </source>
</evidence>
<dbReference type="InterPro" id="IPR036819">
    <property type="entry name" value="Subtilisin_inhibitor-like_sf"/>
</dbReference>
<keyword evidence="9" id="KW-0732">Signal</keyword>
<comment type="caution">
    <text evidence="11">The sequence shown here is derived from an EMBL/GenBank/DDBJ whole genome shotgun (WGS) entry which is preliminary data.</text>
</comment>
<evidence type="ECO:0000313" key="11">
    <source>
        <dbReference type="EMBL" id="GAA2446008.1"/>
    </source>
</evidence>
<gene>
    <name evidence="11" type="ORF">GCM10010405_31760</name>
</gene>
<feature type="signal peptide" evidence="9">
    <location>
        <begin position="1"/>
        <end position="24"/>
    </location>
</feature>
<dbReference type="InterPro" id="IPR000691">
    <property type="entry name" value="Prot_inh_I16_SSI"/>
</dbReference>
<dbReference type="Proteomes" id="UP001501638">
    <property type="component" value="Unassembled WGS sequence"/>
</dbReference>
<evidence type="ECO:0000256" key="8">
    <source>
        <dbReference type="RuleBase" id="RU003471"/>
    </source>
</evidence>
<evidence type="ECO:0000256" key="7">
    <source>
        <dbReference type="ARBA" id="ARBA00023157"/>
    </source>
</evidence>
<organism evidence="11 12">
    <name type="scientific">Streptomyces macrosporus</name>
    <dbReference type="NCBI Taxonomy" id="44032"/>
    <lineage>
        <taxon>Bacteria</taxon>
        <taxon>Bacillati</taxon>
        <taxon>Actinomycetota</taxon>
        <taxon>Actinomycetes</taxon>
        <taxon>Kitasatosporales</taxon>
        <taxon>Streptomycetaceae</taxon>
        <taxon>Streptomyces</taxon>
    </lineage>
</organism>
<evidence type="ECO:0000256" key="4">
    <source>
        <dbReference type="ARBA" id="ARBA00022525"/>
    </source>
</evidence>
<protein>
    <submittedName>
        <fullName evidence="11">SSI family serine proteinase inhibitor</fullName>
    </submittedName>
</protein>
<reference evidence="11 12" key="1">
    <citation type="journal article" date="2019" name="Int. J. Syst. Evol. Microbiol.">
        <title>The Global Catalogue of Microorganisms (GCM) 10K type strain sequencing project: providing services to taxonomists for standard genome sequencing and annotation.</title>
        <authorList>
            <consortium name="The Broad Institute Genomics Platform"/>
            <consortium name="The Broad Institute Genome Sequencing Center for Infectious Disease"/>
            <person name="Wu L."/>
            <person name="Ma J."/>
        </authorList>
    </citation>
    <scope>NUCLEOTIDE SEQUENCE [LARGE SCALE GENOMIC DNA]</scope>
    <source>
        <strain evidence="11 12">JCM 6305</strain>
    </source>
</reference>
<keyword evidence="4" id="KW-0964">Secreted</keyword>
<dbReference type="EMBL" id="BAAASZ010000023">
    <property type="protein sequence ID" value="GAA2446008.1"/>
    <property type="molecule type" value="Genomic_DNA"/>
</dbReference>
<comment type="subunit">
    <text evidence="3">Homodimer.</text>
</comment>
<name>A0ABN3K470_9ACTN</name>
<comment type="similarity">
    <text evidence="2 8">Belongs to the protease inhibitor I16 (SSI) family.</text>
</comment>
<dbReference type="PRINTS" id="PR00294">
    <property type="entry name" value="SSBTLNINHBTR"/>
</dbReference>
<comment type="subcellular location">
    <subcellularLocation>
        <location evidence="1">Secreted</location>
    </subcellularLocation>
</comment>
<evidence type="ECO:0000256" key="2">
    <source>
        <dbReference type="ARBA" id="ARBA00010472"/>
    </source>
</evidence>
<keyword evidence="12" id="KW-1185">Reference proteome</keyword>
<feature type="domain" description="Subtilisin inhibitor" evidence="10">
    <location>
        <begin position="37"/>
        <end position="119"/>
    </location>
</feature>
<evidence type="ECO:0000259" key="10">
    <source>
        <dbReference type="Pfam" id="PF00720"/>
    </source>
</evidence>
<evidence type="ECO:0000256" key="5">
    <source>
        <dbReference type="ARBA" id="ARBA00022690"/>
    </source>
</evidence>
<dbReference type="SUPFAM" id="SSF55399">
    <property type="entry name" value="Subtilisin inhibitor"/>
    <property type="match status" value="1"/>
</dbReference>
<keyword evidence="6 8" id="KW-0722">Serine protease inhibitor</keyword>
<evidence type="ECO:0000256" key="6">
    <source>
        <dbReference type="ARBA" id="ARBA00022900"/>
    </source>
</evidence>
<dbReference type="Gene3D" id="3.30.350.10">
    <property type="entry name" value="Subtilisin inhibitor-like"/>
    <property type="match status" value="1"/>
</dbReference>
<sequence>MFPRPRATAAAAVAALLAIVPASAARAVAEPSQPHGELMLTVSDAEDTWTRGVMLTCPDQGGPHPRAAEACAALDHAEGEFRALSGRDRNCTAQHEPVVATASGTWRGKWVKWRGEFPNACALARQTGVMFDF</sequence>
<dbReference type="InterPro" id="IPR023549">
    <property type="entry name" value="Subtilisin_inhibitor"/>
</dbReference>
<keyword evidence="7" id="KW-1015">Disulfide bond</keyword>